<proteinExistence type="predicted"/>
<accession>A0A8H5K3M6</accession>
<evidence type="ECO:0000313" key="3">
    <source>
        <dbReference type="Proteomes" id="UP000582016"/>
    </source>
</evidence>
<dbReference type="Proteomes" id="UP000582016">
    <property type="component" value="Unassembled WGS sequence"/>
</dbReference>
<sequence length="134" mass="14038">MSFLTENVIRRVALAPRVIAFQAPRTFTTSFALQRTATDAVKDTAKKVDRVVSDKIVDGIEAGENVASKAKDVAQDVTGGSATGKAQELRGEAAGKAQELKGEAKGAAEQAKGKVKGAAEEVKGKLPHDGLLYD</sequence>
<name>A0A8H5K3M6_9HYPO</name>
<comment type="caution">
    <text evidence="2">The sequence shown here is derived from an EMBL/GenBank/DDBJ whole genome shotgun (WGS) entry which is preliminary data.</text>
</comment>
<feature type="region of interest" description="Disordered" evidence="1">
    <location>
        <begin position="74"/>
        <end position="121"/>
    </location>
</feature>
<gene>
    <name evidence="2" type="ORF">FPHYL_3427</name>
</gene>
<reference evidence="2 3" key="1">
    <citation type="submission" date="2020-05" db="EMBL/GenBank/DDBJ databases">
        <title>Identification and distribution of gene clusters putatively required for synthesis of sphingolipid metabolism inhibitors in phylogenetically diverse species of the filamentous fungus Fusarium.</title>
        <authorList>
            <person name="Kim H.-S."/>
            <person name="Busman M."/>
            <person name="Brown D.W."/>
            <person name="Divon H."/>
            <person name="Uhlig S."/>
            <person name="Proctor R.H."/>
        </authorList>
    </citation>
    <scope>NUCLEOTIDE SEQUENCE [LARGE SCALE GENOMIC DNA]</scope>
    <source>
        <strain evidence="2 3">NRRL 13617</strain>
    </source>
</reference>
<feature type="compositionally biased region" description="Basic and acidic residues" evidence="1">
    <location>
        <begin position="87"/>
        <end position="106"/>
    </location>
</feature>
<dbReference type="EMBL" id="JAAOAQ010000101">
    <property type="protein sequence ID" value="KAF5567090.1"/>
    <property type="molecule type" value="Genomic_DNA"/>
</dbReference>
<protein>
    <submittedName>
        <fullName evidence="2">Lea domain-containing protein</fullName>
    </submittedName>
</protein>
<organism evidence="2 3">
    <name type="scientific">Fusarium phyllophilum</name>
    <dbReference type="NCBI Taxonomy" id="47803"/>
    <lineage>
        <taxon>Eukaryota</taxon>
        <taxon>Fungi</taxon>
        <taxon>Dikarya</taxon>
        <taxon>Ascomycota</taxon>
        <taxon>Pezizomycotina</taxon>
        <taxon>Sordariomycetes</taxon>
        <taxon>Hypocreomycetidae</taxon>
        <taxon>Hypocreales</taxon>
        <taxon>Nectriaceae</taxon>
        <taxon>Fusarium</taxon>
        <taxon>Fusarium fujikuroi species complex</taxon>
    </lineage>
</organism>
<evidence type="ECO:0000313" key="2">
    <source>
        <dbReference type="EMBL" id="KAF5567090.1"/>
    </source>
</evidence>
<dbReference type="OrthoDB" id="4023585at2759"/>
<evidence type="ECO:0000256" key="1">
    <source>
        <dbReference type="SAM" id="MobiDB-lite"/>
    </source>
</evidence>
<keyword evidence="3" id="KW-1185">Reference proteome</keyword>
<dbReference type="Gene3D" id="1.20.120.20">
    <property type="entry name" value="Apolipoprotein"/>
    <property type="match status" value="1"/>
</dbReference>
<dbReference type="AlphaFoldDB" id="A0A8H5K3M6"/>